<feature type="domain" description="NAC" evidence="5">
    <location>
        <begin position="29"/>
        <end position="62"/>
    </location>
</feature>
<keyword evidence="2" id="KW-0238">DNA-binding</keyword>
<keyword evidence="7" id="KW-1185">Reference proteome</keyword>
<reference evidence="6 7" key="1">
    <citation type="journal article" date="2020" name="Mol. Plant">
        <title>The Chromosome-Based Rubber Tree Genome Provides New Insights into Spurge Genome Evolution and Rubber Biosynthesis.</title>
        <authorList>
            <person name="Liu J."/>
            <person name="Shi C."/>
            <person name="Shi C.C."/>
            <person name="Li W."/>
            <person name="Zhang Q.J."/>
            <person name="Zhang Y."/>
            <person name="Li K."/>
            <person name="Lu H.F."/>
            <person name="Shi C."/>
            <person name="Zhu S.T."/>
            <person name="Xiao Z.Y."/>
            <person name="Nan H."/>
            <person name="Yue Y."/>
            <person name="Zhu X.G."/>
            <person name="Wu Y."/>
            <person name="Hong X.N."/>
            <person name="Fan G.Y."/>
            <person name="Tong Y."/>
            <person name="Zhang D."/>
            <person name="Mao C.L."/>
            <person name="Liu Y.L."/>
            <person name="Hao S.J."/>
            <person name="Liu W.Q."/>
            <person name="Lv M.Q."/>
            <person name="Zhang H.B."/>
            <person name="Liu Y."/>
            <person name="Hu-Tang G.R."/>
            <person name="Wang J.P."/>
            <person name="Wang J.H."/>
            <person name="Sun Y.H."/>
            <person name="Ni S.B."/>
            <person name="Chen W.B."/>
            <person name="Zhang X.C."/>
            <person name="Jiao Y.N."/>
            <person name="Eichler E.E."/>
            <person name="Li G.H."/>
            <person name="Liu X."/>
            <person name="Gao L.Z."/>
        </authorList>
    </citation>
    <scope>NUCLEOTIDE SEQUENCE [LARGE SCALE GENOMIC DNA]</scope>
    <source>
        <strain evidence="7">cv. GT1</strain>
        <tissue evidence="6">Leaf</tissue>
    </source>
</reference>
<keyword evidence="1" id="KW-0805">Transcription regulation</keyword>
<evidence type="ECO:0000256" key="4">
    <source>
        <dbReference type="ARBA" id="ARBA00023242"/>
    </source>
</evidence>
<evidence type="ECO:0000313" key="6">
    <source>
        <dbReference type="EMBL" id="KAF2294215.1"/>
    </source>
</evidence>
<keyword evidence="3" id="KW-0804">Transcription</keyword>
<dbReference type="GO" id="GO:0003677">
    <property type="term" value="F:DNA binding"/>
    <property type="evidence" value="ECO:0007669"/>
    <property type="project" value="UniProtKB-KW"/>
</dbReference>
<evidence type="ECO:0000256" key="2">
    <source>
        <dbReference type="ARBA" id="ARBA00023125"/>
    </source>
</evidence>
<dbReference type="SUPFAM" id="SSF101941">
    <property type="entry name" value="NAC domain"/>
    <property type="match status" value="1"/>
</dbReference>
<sequence length="265" mass="30246">MEENHNKNKGVAANCSSDDDVEKYVNSLPVGFRFAPHDDELILHYLLKKIKKLPLPRNRIHEGSKVKEGKRTGMHEYLVNPKLVSSTTTSRPKNPLQPMLKTRMVLGLIPPPLTLNNFVYDPPTMNNTLNYNFNYDPPPVNNTFSDSFVYNVPPIQSYLPSSYSYDFQPIYGCPDQVCYSDCMEMPTINNNQSMPTEESIPSFPTIQSIYGYGDQVCYSDRMEMPTINNNQSMPTEESIPSFPTIHPSMDMEIKFVIVTAWRCLP</sequence>
<evidence type="ECO:0000256" key="1">
    <source>
        <dbReference type="ARBA" id="ARBA00023015"/>
    </source>
</evidence>
<dbReference type="Proteomes" id="UP000467840">
    <property type="component" value="Chromosome 7"/>
</dbReference>
<evidence type="ECO:0000259" key="5">
    <source>
        <dbReference type="Pfam" id="PF02365"/>
    </source>
</evidence>
<gene>
    <name evidence="6" type="ORF">GH714_008378</name>
</gene>
<dbReference type="Pfam" id="PF02365">
    <property type="entry name" value="NAM"/>
    <property type="match status" value="1"/>
</dbReference>
<evidence type="ECO:0000313" key="7">
    <source>
        <dbReference type="Proteomes" id="UP000467840"/>
    </source>
</evidence>
<dbReference type="AlphaFoldDB" id="A0A6A6L1H3"/>
<name>A0A6A6L1H3_HEVBR</name>
<accession>A0A6A6L1H3</accession>
<organism evidence="6 7">
    <name type="scientific">Hevea brasiliensis</name>
    <name type="common">Para rubber tree</name>
    <name type="synonym">Siphonia brasiliensis</name>
    <dbReference type="NCBI Taxonomy" id="3981"/>
    <lineage>
        <taxon>Eukaryota</taxon>
        <taxon>Viridiplantae</taxon>
        <taxon>Streptophyta</taxon>
        <taxon>Embryophyta</taxon>
        <taxon>Tracheophyta</taxon>
        <taxon>Spermatophyta</taxon>
        <taxon>Magnoliopsida</taxon>
        <taxon>eudicotyledons</taxon>
        <taxon>Gunneridae</taxon>
        <taxon>Pentapetalae</taxon>
        <taxon>rosids</taxon>
        <taxon>fabids</taxon>
        <taxon>Malpighiales</taxon>
        <taxon>Euphorbiaceae</taxon>
        <taxon>Crotonoideae</taxon>
        <taxon>Micrandreae</taxon>
        <taxon>Hevea</taxon>
    </lineage>
</organism>
<dbReference type="GO" id="GO:0006355">
    <property type="term" value="P:regulation of DNA-templated transcription"/>
    <property type="evidence" value="ECO:0007669"/>
    <property type="project" value="InterPro"/>
</dbReference>
<keyword evidence="4" id="KW-0539">Nucleus</keyword>
<dbReference type="InterPro" id="IPR003441">
    <property type="entry name" value="NAC-dom"/>
</dbReference>
<protein>
    <recommendedName>
        <fullName evidence="5">NAC domain-containing protein</fullName>
    </recommendedName>
</protein>
<comment type="caution">
    <text evidence="6">The sequence shown here is derived from an EMBL/GenBank/DDBJ whole genome shotgun (WGS) entry which is preliminary data.</text>
</comment>
<dbReference type="InterPro" id="IPR036093">
    <property type="entry name" value="NAC_dom_sf"/>
</dbReference>
<evidence type="ECO:0000256" key="3">
    <source>
        <dbReference type="ARBA" id="ARBA00023163"/>
    </source>
</evidence>
<dbReference type="EMBL" id="JAAGAX010000013">
    <property type="protein sequence ID" value="KAF2294215.1"/>
    <property type="molecule type" value="Genomic_DNA"/>
</dbReference>
<proteinExistence type="predicted"/>